<evidence type="ECO:0000313" key="2">
    <source>
        <dbReference type="Proteomes" id="UP000250579"/>
    </source>
</evidence>
<reference evidence="1 2" key="1">
    <citation type="submission" date="2017-06" db="EMBL/GenBank/DDBJ databases">
        <title>Evolution towards high GC content and high-temperature stress adaptation in endophytic Pseudomonas oryzihabitans impacted its plant-growth promoting traits.</title>
        <authorList>
            <person name="Nascimento F.X."/>
        </authorList>
    </citation>
    <scope>NUCLEOTIDE SEQUENCE [LARGE SCALE GENOMIC DNA]</scope>
    <source>
        <strain evidence="1 2">MS8</strain>
    </source>
</reference>
<name>A0A2Z5AEC5_9PSED</name>
<gene>
    <name evidence="1" type="ORF">CE139_24750</name>
</gene>
<accession>A0A2Z5AEC5</accession>
<proteinExistence type="predicted"/>
<dbReference type="Proteomes" id="UP000250579">
    <property type="component" value="Chromosome"/>
</dbReference>
<organism evidence="1 2">
    <name type="scientific">Pseudomonas oryzihabitans</name>
    <dbReference type="NCBI Taxonomy" id="47885"/>
    <lineage>
        <taxon>Bacteria</taxon>
        <taxon>Pseudomonadati</taxon>
        <taxon>Pseudomonadota</taxon>
        <taxon>Gammaproteobacteria</taxon>
        <taxon>Pseudomonadales</taxon>
        <taxon>Pseudomonadaceae</taxon>
        <taxon>Pseudomonas</taxon>
    </lineage>
</organism>
<evidence type="ECO:0000313" key="1">
    <source>
        <dbReference type="EMBL" id="AXA68874.1"/>
    </source>
</evidence>
<sequence length="119" mass="13095">MNNSSTSTAQAVTEHSGLVAVLTDLQRQGWRATELWDGEAWGPIQAIWFADEIAKHAAGTDLAKLRFLSETTAGHEGVMLLVWGNSPIELIADMTMANGFDEAVELAQRSVWPHYPEEE</sequence>
<protein>
    <submittedName>
        <fullName evidence="1">Uncharacterized protein</fullName>
    </submittedName>
</protein>
<dbReference type="AlphaFoldDB" id="A0A2Z5AEC5"/>
<dbReference type="RefSeq" id="WP_208693039.1">
    <property type="nucleotide sequence ID" value="NZ_CP022198.1"/>
</dbReference>
<dbReference type="EMBL" id="CP022198">
    <property type="protein sequence ID" value="AXA68874.1"/>
    <property type="molecule type" value="Genomic_DNA"/>
</dbReference>